<evidence type="ECO:0000313" key="4">
    <source>
        <dbReference type="Proteomes" id="UP001500058"/>
    </source>
</evidence>
<proteinExistence type="predicted"/>
<feature type="region of interest" description="Disordered" evidence="2">
    <location>
        <begin position="1"/>
        <end position="21"/>
    </location>
</feature>
<keyword evidence="4" id="KW-1185">Reference proteome</keyword>
<organism evidence="3 4">
    <name type="scientific">Streptomyces glaucosporus</name>
    <dbReference type="NCBI Taxonomy" id="284044"/>
    <lineage>
        <taxon>Bacteria</taxon>
        <taxon>Bacillati</taxon>
        <taxon>Actinomycetota</taxon>
        <taxon>Actinomycetes</taxon>
        <taxon>Kitasatosporales</taxon>
        <taxon>Streptomycetaceae</taxon>
        <taxon>Streptomyces</taxon>
    </lineage>
</organism>
<gene>
    <name evidence="3" type="ORF">GCM10010420_04070</name>
</gene>
<reference evidence="4" key="1">
    <citation type="journal article" date="2019" name="Int. J. Syst. Evol. Microbiol.">
        <title>The Global Catalogue of Microorganisms (GCM) 10K type strain sequencing project: providing services to taxonomists for standard genome sequencing and annotation.</title>
        <authorList>
            <consortium name="The Broad Institute Genomics Platform"/>
            <consortium name="The Broad Institute Genome Sequencing Center for Infectious Disease"/>
            <person name="Wu L."/>
            <person name="Ma J."/>
        </authorList>
    </citation>
    <scope>NUCLEOTIDE SEQUENCE [LARGE SCALE GENOMIC DNA]</scope>
    <source>
        <strain evidence="4">JCM 6921</strain>
    </source>
</reference>
<dbReference type="Proteomes" id="UP001500058">
    <property type="component" value="Unassembled WGS sequence"/>
</dbReference>
<accession>A0ABP5UP17</accession>
<dbReference type="EMBL" id="BAAATJ010000001">
    <property type="protein sequence ID" value="GAA2384895.1"/>
    <property type="molecule type" value="Genomic_DNA"/>
</dbReference>
<name>A0ABP5UP17_9ACTN</name>
<sequence length="163" mass="19080">MTVPGGSRWFRPRRRHSTARDDEVRAYRAWLEAQRREWERQAEEARREWEAERERQRRAYERARWEHEEERRETLRIEGFVSAHRSLHPSPLNPTTLLLLARELDRRGRLDHAHMRAAELSLRCRIEYAARGGAWSTAQDVVLSLFGVPGGNSGAPDCGERAG</sequence>
<comment type="caution">
    <text evidence="3">The sequence shown here is derived from an EMBL/GenBank/DDBJ whole genome shotgun (WGS) entry which is preliminary data.</text>
</comment>
<feature type="coiled-coil region" evidence="1">
    <location>
        <begin position="28"/>
        <end position="73"/>
    </location>
</feature>
<dbReference type="RefSeq" id="WP_344629022.1">
    <property type="nucleotide sequence ID" value="NZ_BAAATJ010000001.1"/>
</dbReference>
<evidence type="ECO:0000256" key="1">
    <source>
        <dbReference type="SAM" id="Coils"/>
    </source>
</evidence>
<evidence type="ECO:0000256" key="2">
    <source>
        <dbReference type="SAM" id="MobiDB-lite"/>
    </source>
</evidence>
<protein>
    <submittedName>
        <fullName evidence="3">Uncharacterized protein</fullName>
    </submittedName>
</protein>
<keyword evidence="1" id="KW-0175">Coiled coil</keyword>
<evidence type="ECO:0000313" key="3">
    <source>
        <dbReference type="EMBL" id="GAA2384895.1"/>
    </source>
</evidence>